<keyword evidence="1" id="KW-0472">Membrane</keyword>
<feature type="transmembrane region" description="Helical" evidence="1">
    <location>
        <begin position="297"/>
        <end position="316"/>
    </location>
</feature>
<feature type="transmembrane region" description="Helical" evidence="1">
    <location>
        <begin position="95"/>
        <end position="113"/>
    </location>
</feature>
<reference evidence="4 5" key="1">
    <citation type="journal article" date="2016" name="Int. J. Syst. Evol. Microbiol.">
        <title>Proposal of Mucilaginibacter phyllosphaerae sp. nov. isolated from the phyllosphere of Galium album.</title>
        <authorList>
            <person name="Aydogan E.L."/>
            <person name="Busse H.J."/>
            <person name="Moser G."/>
            <person name="Muller C."/>
            <person name="Kampfer P."/>
            <person name="Glaeser S.P."/>
        </authorList>
    </citation>
    <scope>NUCLEOTIDE SEQUENCE [LARGE SCALE GENOMIC DNA]</scope>
    <source>
        <strain evidence="4 5">PP-F2FG21</strain>
    </source>
</reference>
<dbReference type="Pfam" id="PF26626">
    <property type="entry name" value="DUF8201"/>
    <property type="match status" value="1"/>
</dbReference>
<feature type="transmembrane region" description="Helical" evidence="1">
    <location>
        <begin position="257"/>
        <end position="290"/>
    </location>
</feature>
<dbReference type="AlphaFoldDB" id="A0A4Y8A9R9"/>
<dbReference type="OrthoDB" id="344987at2"/>
<feature type="transmembrane region" description="Helical" evidence="1">
    <location>
        <begin position="200"/>
        <end position="219"/>
    </location>
</feature>
<proteinExistence type="predicted"/>
<feature type="transmembrane region" description="Helical" evidence="1">
    <location>
        <begin position="39"/>
        <end position="58"/>
    </location>
</feature>
<keyword evidence="1" id="KW-0812">Transmembrane</keyword>
<dbReference type="EMBL" id="JACIEG010000004">
    <property type="protein sequence ID" value="MBB3969798.1"/>
    <property type="molecule type" value="Genomic_DNA"/>
</dbReference>
<evidence type="ECO:0000256" key="1">
    <source>
        <dbReference type="SAM" id="Phobius"/>
    </source>
</evidence>
<evidence type="ECO:0000313" key="4">
    <source>
        <dbReference type="EMBL" id="TEW65176.1"/>
    </source>
</evidence>
<dbReference type="InterPro" id="IPR058065">
    <property type="entry name" value="LIC_10190-like"/>
</dbReference>
<protein>
    <recommendedName>
        <fullName evidence="2">DUF8201 domain-containing protein</fullName>
    </recommendedName>
</protein>
<gene>
    <name evidence="4" type="ORF">E2R65_14780</name>
    <name evidence="3" type="ORF">GGR35_002411</name>
</gene>
<reference evidence="3 6" key="3">
    <citation type="submission" date="2020-08" db="EMBL/GenBank/DDBJ databases">
        <title>Genomic Encyclopedia of Type Strains, Phase IV (KMG-IV): sequencing the most valuable type-strain genomes for metagenomic binning, comparative biology and taxonomic classification.</title>
        <authorList>
            <person name="Goeker M."/>
        </authorList>
    </citation>
    <scope>NUCLEOTIDE SEQUENCE [LARGE SCALE GENOMIC DNA]</scope>
    <source>
        <strain evidence="3 6">DSM 100995</strain>
    </source>
</reference>
<organism evidence="4 5">
    <name type="scientific">Mucilaginibacter phyllosphaerae</name>
    <dbReference type="NCBI Taxonomy" id="1812349"/>
    <lineage>
        <taxon>Bacteria</taxon>
        <taxon>Pseudomonadati</taxon>
        <taxon>Bacteroidota</taxon>
        <taxon>Sphingobacteriia</taxon>
        <taxon>Sphingobacteriales</taxon>
        <taxon>Sphingobacteriaceae</taxon>
        <taxon>Mucilaginibacter</taxon>
    </lineage>
</organism>
<accession>A0A4Y8A9R9</accession>
<feature type="transmembrane region" description="Helical" evidence="1">
    <location>
        <begin position="459"/>
        <end position="476"/>
    </location>
</feature>
<feature type="transmembrane region" description="Helical" evidence="1">
    <location>
        <begin position="6"/>
        <end position="27"/>
    </location>
</feature>
<evidence type="ECO:0000313" key="3">
    <source>
        <dbReference type="EMBL" id="MBB3969798.1"/>
    </source>
</evidence>
<reference evidence="4" key="2">
    <citation type="submission" date="2019-03" db="EMBL/GenBank/DDBJ databases">
        <authorList>
            <person name="Yan Y.-Q."/>
            <person name="Du Z.-J."/>
        </authorList>
    </citation>
    <scope>NUCLEOTIDE SEQUENCE</scope>
    <source>
        <strain evidence="4">PP-F2FG21</strain>
    </source>
</reference>
<feature type="transmembrane region" description="Helical" evidence="1">
    <location>
        <begin position="435"/>
        <end position="452"/>
    </location>
</feature>
<keyword evidence="6" id="KW-1185">Reference proteome</keyword>
<comment type="caution">
    <text evidence="4">The sequence shown here is derived from an EMBL/GenBank/DDBJ whole genome shotgun (WGS) entry which is preliminary data.</text>
</comment>
<dbReference type="Proteomes" id="UP000297248">
    <property type="component" value="Unassembled WGS sequence"/>
</dbReference>
<evidence type="ECO:0000313" key="5">
    <source>
        <dbReference type="Proteomes" id="UP000297248"/>
    </source>
</evidence>
<feature type="domain" description="DUF8201" evidence="2">
    <location>
        <begin position="10"/>
        <end position="437"/>
    </location>
</feature>
<dbReference type="NCBIfam" id="NF047510">
    <property type="entry name" value="LIC_10190_fam"/>
    <property type="match status" value="1"/>
</dbReference>
<name>A0A4Y8A9R9_9SPHI</name>
<dbReference type="Proteomes" id="UP000583101">
    <property type="component" value="Unassembled WGS sequence"/>
</dbReference>
<dbReference type="InterPro" id="IPR058514">
    <property type="entry name" value="DUF8201"/>
</dbReference>
<evidence type="ECO:0000259" key="2">
    <source>
        <dbReference type="Pfam" id="PF26626"/>
    </source>
</evidence>
<dbReference type="RefSeq" id="WP_134337249.1">
    <property type="nucleotide sequence ID" value="NZ_BMCZ01000005.1"/>
</dbReference>
<sequence length="559" mass="61672">MITQAFILPFFWLLAFIFITGVGVACMPFGKQRGVPGGSLFSGFWYGLGMVILFLQLWNLFLPVNSLCWLCLLPVAAYGCRLLWPTRSGFTQPGVLAGVLWLMIVVFLIVSSLDNSFIYDTLVYHFYTIKVLGAYPAIPGIGNLFTYLGINQSYFLYPAFLNALWGHYQGACAANGLLALVICTEIVWRNAACLQGKQKLSFYALFQLLFLPLCINVGVQNLSSPTPDVFINLLTFKVMADMIACIEAKEKLTFLDLFLPAFYCLLGVVMKFSFIGVALGAAMVLLWALITNKLYRAGSMLIAAGIALLLIVPWVIRGGITSGYIAFPATALPLPADWRMPAKELTYYLAYVKGFARTHLHGQPAIDAAYTYTWIPAWIKRMLTTFGFIVPVLLAVGAAVLLRIKRIGAAKLYAVLIPLVIAMAFWLVIAPDIRFAAFAFWAFGLAPAAYLISHYPVKYLRLFLPFIFVCCLLMMVRNFNKDITPLGDVQHINSKVFVTASGLKINVVANSATSDDWIIGDCDIPCSVHPDSALTMRGSTIQNGFKLALPAKNTPPQAR</sequence>
<feature type="transmembrane region" description="Helical" evidence="1">
    <location>
        <begin position="64"/>
        <end position="83"/>
    </location>
</feature>
<feature type="transmembrane region" description="Helical" evidence="1">
    <location>
        <begin position="409"/>
        <end position="429"/>
    </location>
</feature>
<evidence type="ECO:0000313" key="6">
    <source>
        <dbReference type="Proteomes" id="UP000583101"/>
    </source>
</evidence>
<dbReference type="EMBL" id="SNQG01000005">
    <property type="protein sequence ID" value="TEW65176.1"/>
    <property type="molecule type" value="Genomic_DNA"/>
</dbReference>
<keyword evidence="1" id="KW-1133">Transmembrane helix</keyword>
<feature type="transmembrane region" description="Helical" evidence="1">
    <location>
        <begin position="382"/>
        <end position="402"/>
    </location>
</feature>
<feature type="transmembrane region" description="Helical" evidence="1">
    <location>
        <begin position="168"/>
        <end position="188"/>
    </location>
</feature>